<sequence>MGHSVECGKYLVERVLYPEEQQQLETEDVYIASITPAQTSRIIQFTNKVLPKLDGIEHVKRVNRTDSGMFFVLSQCRLLDRGQLDALIQDTEWKMLDIAVGKIPKTPPYTREQYEQWKQIWPVTFRPPLKLKRIEFGSDEKAYIETCLQMAEKLKDESADTGNRPVAAIIGNSRQHRIIAQAADTTSESKNPLNHAVMNCIARVAEMEVARLADSLEVPTKRSHGQSENELVENEEHDTAGYLCEGLDWD</sequence>
<dbReference type="GO" id="GO:0006139">
    <property type="term" value="P:nucleobase-containing compound metabolic process"/>
    <property type="evidence" value="ECO:0007669"/>
    <property type="project" value="UniProtKB-ARBA"/>
</dbReference>
<dbReference type="Proteomes" id="UP001139887">
    <property type="component" value="Unassembled WGS sequence"/>
</dbReference>
<proteinExistence type="predicted"/>
<dbReference type="OrthoDB" id="3180714at2759"/>
<gene>
    <name evidence="3" type="primary">TAD3</name>
    <name evidence="3" type="ORF">IWW36_001860</name>
</gene>
<comment type="caution">
    <text evidence="3">The sequence shown here is derived from an EMBL/GenBank/DDBJ whole genome shotgun (WGS) entry which is preliminary data.</text>
</comment>
<feature type="region of interest" description="Disordered" evidence="1">
    <location>
        <begin position="218"/>
        <end position="237"/>
    </location>
</feature>
<accession>A0A9W8I8A1</accession>
<dbReference type="AlphaFoldDB" id="A0A9W8I8A1"/>
<dbReference type="Gene3D" id="3.40.140.10">
    <property type="entry name" value="Cytidine Deaminase, domain 2"/>
    <property type="match status" value="1"/>
</dbReference>
<evidence type="ECO:0000259" key="2">
    <source>
        <dbReference type="Pfam" id="PF00383"/>
    </source>
</evidence>
<name>A0A9W8I8A1_9FUNG</name>
<evidence type="ECO:0000313" key="3">
    <source>
        <dbReference type="EMBL" id="KAJ2850480.1"/>
    </source>
</evidence>
<keyword evidence="4" id="KW-1185">Reference proteome</keyword>
<dbReference type="InterPro" id="IPR016193">
    <property type="entry name" value="Cytidine_deaminase-like"/>
</dbReference>
<feature type="domain" description="CMP/dCMP-type deaminase" evidence="2">
    <location>
        <begin position="145"/>
        <end position="212"/>
    </location>
</feature>
<evidence type="ECO:0000256" key="1">
    <source>
        <dbReference type="SAM" id="MobiDB-lite"/>
    </source>
</evidence>
<dbReference type="SUPFAM" id="SSF53927">
    <property type="entry name" value="Cytidine deaminase-like"/>
    <property type="match status" value="1"/>
</dbReference>
<dbReference type="Pfam" id="PF00383">
    <property type="entry name" value="dCMP_cyt_deam_1"/>
    <property type="match status" value="1"/>
</dbReference>
<dbReference type="EMBL" id="JANBUW010000031">
    <property type="protein sequence ID" value="KAJ2850480.1"/>
    <property type="molecule type" value="Genomic_DNA"/>
</dbReference>
<organism evidence="3 4">
    <name type="scientific">Coemansia brasiliensis</name>
    <dbReference type="NCBI Taxonomy" id="2650707"/>
    <lineage>
        <taxon>Eukaryota</taxon>
        <taxon>Fungi</taxon>
        <taxon>Fungi incertae sedis</taxon>
        <taxon>Zoopagomycota</taxon>
        <taxon>Kickxellomycotina</taxon>
        <taxon>Kickxellomycetes</taxon>
        <taxon>Kickxellales</taxon>
        <taxon>Kickxellaceae</taxon>
        <taxon>Coemansia</taxon>
    </lineage>
</organism>
<dbReference type="GO" id="GO:0003824">
    <property type="term" value="F:catalytic activity"/>
    <property type="evidence" value="ECO:0007669"/>
    <property type="project" value="InterPro"/>
</dbReference>
<reference evidence="3" key="1">
    <citation type="submission" date="2022-07" db="EMBL/GenBank/DDBJ databases">
        <title>Phylogenomic reconstructions and comparative analyses of Kickxellomycotina fungi.</title>
        <authorList>
            <person name="Reynolds N.K."/>
            <person name="Stajich J.E."/>
            <person name="Barry K."/>
            <person name="Grigoriev I.V."/>
            <person name="Crous P."/>
            <person name="Smith M.E."/>
        </authorList>
    </citation>
    <scope>NUCLEOTIDE SEQUENCE</scope>
    <source>
        <strain evidence="3">NRRL 1566</strain>
    </source>
</reference>
<dbReference type="InterPro" id="IPR002125">
    <property type="entry name" value="CMP_dCMP_dom"/>
</dbReference>
<protein>
    <submittedName>
        <fullName evidence="3">tRNA-specific adenosine deaminase subunit tad3</fullName>
    </submittedName>
</protein>
<evidence type="ECO:0000313" key="4">
    <source>
        <dbReference type="Proteomes" id="UP001139887"/>
    </source>
</evidence>